<evidence type="ECO:0000256" key="1">
    <source>
        <dbReference type="SAM" id="Phobius"/>
    </source>
</evidence>
<protein>
    <recommendedName>
        <fullName evidence="2">Sulfotransferase domain-containing protein</fullName>
    </recommendedName>
</protein>
<dbReference type="InterPro" id="IPR027417">
    <property type="entry name" value="P-loop_NTPase"/>
</dbReference>
<reference evidence="3 4" key="1">
    <citation type="submission" date="2022-05" db="EMBL/GenBank/DDBJ databases">
        <authorList>
            <consortium name="Genoscope - CEA"/>
            <person name="William W."/>
        </authorList>
    </citation>
    <scope>NUCLEOTIDE SEQUENCE [LARGE SCALE GENOMIC DNA]</scope>
</reference>
<dbReference type="SUPFAM" id="SSF52540">
    <property type="entry name" value="P-loop containing nucleoside triphosphate hydrolases"/>
    <property type="match status" value="1"/>
</dbReference>
<dbReference type="Pfam" id="PF00685">
    <property type="entry name" value="Sulfotransfer_1"/>
    <property type="match status" value="1"/>
</dbReference>
<evidence type="ECO:0000313" key="4">
    <source>
        <dbReference type="Proteomes" id="UP001159405"/>
    </source>
</evidence>
<name>A0ABN8QSL9_9CNID</name>
<feature type="transmembrane region" description="Helical" evidence="1">
    <location>
        <begin position="52"/>
        <end position="73"/>
    </location>
</feature>
<dbReference type="InterPro" id="IPR051135">
    <property type="entry name" value="Gal/GlcNAc/GalNAc_ST"/>
</dbReference>
<evidence type="ECO:0000313" key="3">
    <source>
        <dbReference type="EMBL" id="CAH3168111.1"/>
    </source>
</evidence>
<dbReference type="PANTHER" id="PTHR10704">
    <property type="entry name" value="CARBOHYDRATE SULFOTRANSFERASE"/>
    <property type="match status" value="1"/>
</dbReference>
<feature type="domain" description="Sulfotransferase" evidence="2">
    <location>
        <begin position="147"/>
        <end position="448"/>
    </location>
</feature>
<keyword evidence="1" id="KW-1133">Transmembrane helix</keyword>
<keyword evidence="1" id="KW-0472">Membrane</keyword>
<accession>A0ABN8QSL9</accession>
<proteinExistence type="predicted"/>
<evidence type="ECO:0000259" key="2">
    <source>
        <dbReference type="Pfam" id="PF00685"/>
    </source>
</evidence>
<gene>
    <name evidence="3" type="ORF">PLOB_00009027</name>
</gene>
<dbReference type="InterPro" id="IPR000863">
    <property type="entry name" value="Sulfotransferase_dom"/>
</dbReference>
<dbReference type="Proteomes" id="UP001159405">
    <property type="component" value="Unassembled WGS sequence"/>
</dbReference>
<sequence>MACQHTCHGGSQTGCRSIHPNILNGSLVVALICDKKVECKPYSAMFWVRLRFLLRFFVAFVLLIGVLSIFMVFKSQIVIPNTLVHELMKDAKYQQPCPCTNPIISTDRIRAVTEDVRRIAEDTGKGPLPEINTERYSTRKTDKRRSLVIFGDDRSGTTFLTRLFSEDPQIFSVYEPLWITRDWTRDEKGRNLTADVNNVISAIMSCHFASNPTVLKFLEKTAKKWAPGLFKNPFQSSPICNKTAKGQMSCPNPSTVPKLVEQTCSDYYKHSVTKVAIVRVPDRKLSSIFPKIIHDNPDTEIKVLHVVRDPRGSINSRINLQWIGDYQKENFFFIPRATCEGITQNVKFGKSLEGSLKEHYKLLRYQDIASSPVKTAQEIYKFAGFEMPESLIRWIVQATNPSKEALEEESKKAFSSVRNATASVKKWRKESPIERIRIIEKECSELFDLLGLERLT</sequence>
<dbReference type="Gene3D" id="3.40.50.300">
    <property type="entry name" value="P-loop containing nucleotide triphosphate hydrolases"/>
    <property type="match status" value="1"/>
</dbReference>
<dbReference type="PANTHER" id="PTHR10704:SF44">
    <property type="entry name" value="LD35051P-RELATED"/>
    <property type="match status" value="1"/>
</dbReference>
<dbReference type="EMBL" id="CALNXK010000143">
    <property type="protein sequence ID" value="CAH3168111.1"/>
    <property type="molecule type" value="Genomic_DNA"/>
</dbReference>
<organism evidence="3 4">
    <name type="scientific">Porites lobata</name>
    <dbReference type="NCBI Taxonomy" id="104759"/>
    <lineage>
        <taxon>Eukaryota</taxon>
        <taxon>Metazoa</taxon>
        <taxon>Cnidaria</taxon>
        <taxon>Anthozoa</taxon>
        <taxon>Hexacorallia</taxon>
        <taxon>Scleractinia</taxon>
        <taxon>Fungiina</taxon>
        <taxon>Poritidae</taxon>
        <taxon>Porites</taxon>
    </lineage>
</organism>
<keyword evidence="1" id="KW-0812">Transmembrane</keyword>
<comment type="caution">
    <text evidence="3">The sequence shown here is derived from an EMBL/GenBank/DDBJ whole genome shotgun (WGS) entry which is preliminary data.</text>
</comment>
<keyword evidence="4" id="KW-1185">Reference proteome</keyword>